<organism evidence="2">
    <name type="scientific">uncultured Sphingomonas sp</name>
    <dbReference type="NCBI Taxonomy" id="158754"/>
    <lineage>
        <taxon>Bacteria</taxon>
        <taxon>Pseudomonadati</taxon>
        <taxon>Pseudomonadota</taxon>
        <taxon>Alphaproteobacteria</taxon>
        <taxon>Sphingomonadales</taxon>
        <taxon>Sphingomonadaceae</taxon>
        <taxon>Sphingomonas</taxon>
        <taxon>environmental samples</taxon>
    </lineage>
</organism>
<feature type="domain" description="Fe/B12 periplasmic-binding" evidence="1">
    <location>
        <begin position="9"/>
        <end position="191"/>
    </location>
</feature>
<sequence length="243" mass="26574">MAASGALRVASLNLCTDEYLLLLAGPGQIVSVSHLAQDPNESVLWRSARQVPANSGSLESVLQFRPSVVLTMGGAGRDTATIARRLGIRLLDLPFPASIADVERQATEVAALLGQPARVRPFRSRIASLRRAVVPARDAAFLSGGGLSLSPGSLGAEWMRLAGFRQRSFPSGRLSLETLATAPPKWLIRSDYRRGQFDRGQAWLRHSLVRRLRSRTILTDGRRWTCGGLPMIEEIERLGRLRS</sequence>
<dbReference type="CDD" id="cd00636">
    <property type="entry name" value="TroA-like"/>
    <property type="match status" value="1"/>
</dbReference>
<name>A0A6J4SZK3_9SPHN</name>
<dbReference type="InterPro" id="IPR002491">
    <property type="entry name" value="ABC_transptr_periplasmic_BD"/>
</dbReference>
<dbReference type="EMBL" id="CADCWB010000059">
    <property type="protein sequence ID" value="CAA9509853.1"/>
    <property type="molecule type" value="Genomic_DNA"/>
</dbReference>
<proteinExistence type="predicted"/>
<dbReference type="AlphaFoldDB" id="A0A6J4SZK3"/>
<dbReference type="Pfam" id="PF01497">
    <property type="entry name" value="Peripla_BP_2"/>
    <property type="match status" value="1"/>
</dbReference>
<dbReference type="Gene3D" id="3.40.50.1980">
    <property type="entry name" value="Nitrogenase molybdenum iron protein domain"/>
    <property type="match status" value="1"/>
</dbReference>
<evidence type="ECO:0000259" key="1">
    <source>
        <dbReference type="Pfam" id="PF01497"/>
    </source>
</evidence>
<protein>
    <submittedName>
        <fullName evidence="2">Vitamin B12 ABC transporter, B12-binding component BtuF</fullName>
    </submittedName>
</protein>
<gene>
    <name evidence="2" type="ORF">AVDCRST_MAG62-452</name>
</gene>
<dbReference type="SUPFAM" id="SSF53807">
    <property type="entry name" value="Helical backbone' metal receptor"/>
    <property type="match status" value="1"/>
</dbReference>
<reference evidence="2" key="1">
    <citation type="submission" date="2020-02" db="EMBL/GenBank/DDBJ databases">
        <authorList>
            <person name="Meier V. D."/>
        </authorList>
    </citation>
    <scope>NUCLEOTIDE SEQUENCE</scope>
    <source>
        <strain evidence="2">AVDCRST_MAG62</strain>
    </source>
</reference>
<accession>A0A6J4SZK3</accession>
<evidence type="ECO:0000313" key="2">
    <source>
        <dbReference type="EMBL" id="CAA9509853.1"/>
    </source>
</evidence>